<evidence type="ECO:0000313" key="2">
    <source>
        <dbReference type="Proteomes" id="UP000679352"/>
    </source>
</evidence>
<sequence>MTADAAQTDSHFDASQATDLASWCARMEEICEDSGYFEPLGDKHWAFFVDEGSTLLVTFESLDTLRATPRQMPMGCTLAEAKGWSHLCLIADGETWYRDDRVYRYFDRLVDDAFFEDFDRVVIYGAGPGGYAACAFSVCAPGASVVAVQPRATLDPAIAGWDRRHLAQRRLCFTDRYGYAPDMIEGTGDVFVIFDPHQTADAMHAALLSKPFVTPLRTPFLGERVDHALAAMDVLPQVIDLAGEGRLTRASFATLWRKRRIFGPYLKNILHHADTTGHPHREAMICRSVTRRMAAPRFRRRLAELEADTGLALLPEE</sequence>
<evidence type="ECO:0000313" key="1">
    <source>
        <dbReference type="EMBL" id="QWK90468.1"/>
    </source>
</evidence>
<name>A0A975P7B1_9RHOB</name>
<gene>
    <name evidence="1" type="ORF">KM031_00645</name>
</gene>
<keyword evidence="2" id="KW-1185">Reference proteome</keyword>
<dbReference type="KEGG" id="gfu:KM031_00645"/>
<dbReference type="RefSeq" id="WP_215504282.1">
    <property type="nucleotide sequence ID" value="NZ_CP076361.1"/>
</dbReference>
<dbReference type="AlphaFoldDB" id="A0A975P7B1"/>
<organism evidence="1 2">
    <name type="scientific">Gemmobacter fulvus</name>
    <dbReference type="NCBI Taxonomy" id="2840474"/>
    <lineage>
        <taxon>Bacteria</taxon>
        <taxon>Pseudomonadati</taxon>
        <taxon>Pseudomonadota</taxon>
        <taxon>Alphaproteobacteria</taxon>
        <taxon>Rhodobacterales</taxon>
        <taxon>Paracoccaceae</taxon>
        <taxon>Gemmobacter</taxon>
    </lineage>
</organism>
<reference evidence="1" key="1">
    <citation type="submission" date="2021-06" db="EMBL/GenBank/DDBJ databases">
        <title>Direct submission.</title>
        <authorList>
            <person name="Lee C.-S."/>
            <person name="Jin L."/>
        </authorList>
    </citation>
    <scope>NUCLEOTIDE SEQUENCE</scope>
    <source>
        <strain evidence="1">Con5</strain>
    </source>
</reference>
<protein>
    <submittedName>
        <fullName evidence="1">FAD-dependent oxidoreductase</fullName>
    </submittedName>
</protein>
<dbReference type="EMBL" id="CP076361">
    <property type="protein sequence ID" value="QWK90468.1"/>
    <property type="molecule type" value="Genomic_DNA"/>
</dbReference>
<proteinExistence type="predicted"/>
<dbReference type="Proteomes" id="UP000679352">
    <property type="component" value="Chromosome"/>
</dbReference>
<accession>A0A975P7B1</accession>